<dbReference type="SUPFAM" id="SSF110849">
    <property type="entry name" value="ParB/Sulfiredoxin"/>
    <property type="match status" value="1"/>
</dbReference>
<dbReference type="PANTHER" id="PTHR33375">
    <property type="entry name" value="CHROMOSOME-PARTITIONING PROTEIN PARB-RELATED"/>
    <property type="match status" value="1"/>
</dbReference>
<feature type="region of interest" description="Disordered" evidence="3">
    <location>
        <begin position="332"/>
        <end position="355"/>
    </location>
</feature>
<keyword evidence="6" id="KW-1185">Reference proteome</keyword>
<evidence type="ECO:0000256" key="3">
    <source>
        <dbReference type="SAM" id="MobiDB-lite"/>
    </source>
</evidence>
<dbReference type="Proteomes" id="UP000887222">
    <property type="component" value="Unassembled WGS sequence"/>
</dbReference>
<evidence type="ECO:0000256" key="1">
    <source>
        <dbReference type="ARBA" id="ARBA00006295"/>
    </source>
</evidence>
<dbReference type="EMBL" id="BPMK01000010">
    <property type="protein sequence ID" value="GIZ52492.1"/>
    <property type="molecule type" value="Genomic_DNA"/>
</dbReference>
<dbReference type="SMART" id="SM00470">
    <property type="entry name" value="ParB"/>
    <property type="match status" value="1"/>
</dbReference>
<dbReference type="InterPro" id="IPR050336">
    <property type="entry name" value="Chromosome_partition/occlusion"/>
</dbReference>
<evidence type="ECO:0000313" key="6">
    <source>
        <dbReference type="Proteomes" id="UP000887222"/>
    </source>
</evidence>
<comment type="similarity">
    <text evidence="1">Belongs to the ParB family.</text>
</comment>
<dbReference type="InterPro" id="IPR041468">
    <property type="entry name" value="HTH_ParB/Spo0J"/>
</dbReference>
<sequence length="355" mass="38945">MRDKRARWLRVSSLFAAARCLEPTRSPDPEPVFARSGNSDSEGRGSVKQTSAATRVERLPLAAIDRGRLRLRSGYNEQEHAELVSSIAAIGVRNPIHVRPTGNGRFQVIDGGRRVRALQDLQQAEVPALVIEREDHAALLDAILLNSARAELSDYERAKAYRQLLDQGIVRSQQELAKLFGCSQPTVSNLLSMLDLPASARQFLERHPRAISSKCARHVGTLYREFPEHEATLLEGLDQLRQGMKPQGLKAWMAKRIQETQMAAPAAPTATARTTGLKRVVIRNGANGDPAFVVETSVEQRVIRVQVEDSGFSMTMAAKAILQALRSAALEGAADGPPTGDAEEPIQDPVNEGRW</sequence>
<dbReference type="InterPro" id="IPR004437">
    <property type="entry name" value="ParB/RepB/Spo0J"/>
</dbReference>
<name>A0ABQ4Q685_9BURK</name>
<dbReference type="Pfam" id="PF17762">
    <property type="entry name" value="HTH_ParB"/>
    <property type="match status" value="1"/>
</dbReference>
<organism evidence="5 6">
    <name type="scientific">Noviherbaspirillum aridicola</name>
    <dbReference type="NCBI Taxonomy" id="2849687"/>
    <lineage>
        <taxon>Bacteria</taxon>
        <taxon>Pseudomonadati</taxon>
        <taxon>Pseudomonadota</taxon>
        <taxon>Betaproteobacteria</taxon>
        <taxon>Burkholderiales</taxon>
        <taxon>Oxalobacteraceae</taxon>
        <taxon>Noviherbaspirillum</taxon>
    </lineage>
</organism>
<dbReference type="InterPro" id="IPR003115">
    <property type="entry name" value="ParB_N"/>
</dbReference>
<dbReference type="SUPFAM" id="SSF109709">
    <property type="entry name" value="KorB DNA-binding domain-like"/>
    <property type="match status" value="1"/>
</dbReference>
<evidence type="ECO:0000256" key="2">
    <source>
        <dbReference type="ARBA" id="ARBA00022829"/>
    </source>
</evidence>
<dbReference type="PANTHER" id="PTHR33375:SF1">
    <property type="entry name" value="CHROMOSOME-PARTITIONING PROTEIN PARB-RELATED"/>
    <property type="match status" value="1"/>
</dbReference>
<reference evidence="5 6" key="1">
    <citation type="journal article" date="2022" name="Int. J. Syst. Evol. Microbiol.">
        <title>Noviherbaspirillum aridicola sp. nov., isolated from an arid soil in Pakistan.</title>
        <authorList>
            <person name="Khan I.U."/>
            <person name="Saqib M."/>
            <person name="Amin A."/>
            <person name="Hussain F."/>
            <person name="Li L."/>
            <person name="Liu Y.H."/>
            <person name="Fang B.Z."/>
            <person name="Ahmed I."/>
            <person name="Li W.J."/>
        </authorList>
    </citation>
    <scope>NUCLEOTIDE SEQUENCE [LARGE SCALE GENOMIC DNA]</scope>
    <source>
        <strain evidence="5 6">NCCP-691</strain>
    </source>
</reference>
<evidence type="ECO:0000259" key="4">
    <source>
        <dbReference type="SMART" id="SM00470"/>
    </source>
</evidence>
<proteinExistence type="inferred from homology"/>
<keyword evidence="2" id="KW-0159">Chromosome partition</keyword>
<dbReference type="InterPro" id="IPR036086">
    <property type="entry name" value="ParB/Sulfiredoxin_sf"/>
</dbReference>
<feature type="domain" description="ParB-like N-terminal" evidence="4">
    <location>
        <begin position="57"/>
        <end position="147"/>
    </location>
</feature>
<dbReference type="Gene3D" id="1.10.10.2830">
    <property type="match status" value="1"/>
</dbReference>
<comment type="caution">
    <text evidence="5">The sequence shown here is derived from an EMBL/GenBank/DDBJ whole genome shotgun (WGS) entry which is preliminary data.</text>
</comment>
<evidence type="ECO:0000313" key="5">
    <source>
        <dbReference type="EMBL" id="GIZ52492.1"/>
    </source>
</evidence>
<dbReference type="NCBIfam" id="TIGR00180">
    <property type="entry name" value="parB_part"/>
    <property type="match status" value="1"/>
</dbReference>
<protein>
    <recommendedName>
        <fullName evidence="4">ParB-like N-terminal domain-containing protein</fullName>
    </recommendedName>
</protein>
<gene>
    <name evidence="5" type="ORF">NCCP691_25060</name>
</gene>
<dbReference type="Gene3D" id="3.90.1530.30">
    <property type="match status" value="1"/>
</dbReference>
<feature type="region of interest" description="Disordered" evidence="3">
    <location>
        <begin position="25"/>
        <end position="52"/>
    </location>
</feature>
<dbReference type="RefSeq" id="WP_220808834.1">
    <property type="nucleotide sequence ID" value="NZ_BPMK01000010.1"/>
</dbReference>
<dbReference type="Pfam" id="PF02195">
    <property type="entry name" value="ParB_N"/>
    <property type="match status" value="1"/>
</dbReference>
<accession>A0ABQ4Q685</accession>